<organism evidence="11">
    <name type="scientific">marine sediment metagenome</name>
    <dbReference type="NCBI Taxonomy" id="412755"/>
    <lineage>
        <taxon>unclassified sequences</taxon>
        <taxon>metagenomes</taxon>
        <taxon>ecological metagenomes</taxon>
    </lineage>
</organism>
<evidence type="ECO:0000256" key="6">
    <source>
        <dbReference type="ARBA" id="ARBA00022723"/>
    </source>
</evidence>
<evidence type="ECO:0000256" key="9">
    <source>
        <dbReference type="ARBA" id="ARBA00023315"/>
    </source>
</evidence>
<dbReference type="EMBL" id="BARU01001727">
    <property type="protein sequence ID" value="GAH20214.1"/>
    <property type="molecule type" value="Genomic_DNA"/>
</dbReference>
<evidence type="ECO:0000256" key="1">
    <source>
        <dbReference type="ARBA" id="ARBA00001966"/>
    </source>
</evidence>
<accession>X1ESS2</accession>
<dbReference type="CDD" id="cd01335">
    <property type="entry name" value="Radical_SAM"/>
    <property type="match status" value="1"/>
</dbReference>
<keyword evidence="4" id="KW-0949">S-adenosyl-L-methionine</keyword>
<dbReference type="PANTHER" id="PTHR11135">
    <property type="entry name" value="HISTONE ACETYLTRANSFERASE-RELATED"/>
    <property type="match status" value="1"/>
</dbReference>
<dbReference type="GO" id="GO:0046872">
    <property type="term" value="F:metal ion binding"/>
    <property type="evidence" value="ECO:0007669"/>
    <property type="project" value="UniProtKB-KW"/>
</dbReference>
<dbReference type="Pfam" id="PF04055">
    <property type="entry name" value="Radical_SAM"/>
    <property type="match status" value="1"/>
</dbReference>
<keyword evidence="9" id="KW-0012">Acyltransferase</keyword>
<dbReference type="InterPro" id="IPR006638">
    <property type="entry name" value="Elp3/MiaA/NifB-like_rSAM"/>
</dbReference>
<evidence type="ECO:0000256" key="4">
    <source>
        <dbReference type="ARBA" id="ARBA00022691"/>
    </source>
</evidence>
<evidence type="ECO:0000256" key="3">
    <source>
        <dbReference type="ARBA" id="ARBA00022679"/>
    </source>
</evidence>
<comment type="cofactor">
    <cofactor evidence="1">
        <name>[4Fe-4S] cluster</name>
        <dbReference type="ChEBI" id="CHEBI:49883"/>
    </cofactor>
</comment>
<dbReference type="SUPFAM" id="SSF102114">
    <property type="entry name" value="Radical SAM enzymes"/>
    <property type="match status" value="1"/>
</dbReference>
<dbReference type="InterPro" id="IPR007197">
    <property type="entry name" value="rSAM"/>
</dbReference>
<keyword evidence="2" id="KW-0004">4Fe-4S</keyword>
<keyword evidence="8" id="KW-0411">Iron-sulfur</keyword>
<feature type="non-terminal residue" evidence="11">
    <location>
        <position position="341"/>
    </location>
</feature>
<reference evidence="11" key="1">
    <citation type="journal article" date="2014" name="Front. Microbiol.">
        <title>High frequency of phylogenetically diverse reductive dehalogenase-homologous genes in deep subseafloor sedimentary metagenomes.</title>
        <authorList>
            <person name="Kawai M."/>
            <person name="Futagami T."/>
            <person name="Toyoda A."/>
            <person name="Takaki Y."/>
            <person name="Nishi S."/>
            <person name="Hori S."/>
            <person name="Arai W."/>
            <person name="Tsubouchi T."/>
            <person name="Morono Y."/>
            <person name="Uchiyama I."/>
            <person name="Ito T."/>
            <person name="Fujiyama A."/>
            <person name="Inagaki F."/>
            <person name="Takami H."/>
        </authorList>
    </citation>
    <scope>NUCLEOTIDE SEQUENCE</scope>
    <source>
        <strain evidence="11">Expedition CK06-06</strain>
    </source>
</reference>
<dbReference type="InterPro" id="IPR039661">
    <property type="entry name" value="ELP3"/>
</dbReference>
<dbReference type="GO" id="GO:0002926">
    <property type="term" value="P:tRNA wobble base 5-methoxycarbonylmethyl-2-thiouridinylation"/>
    <property type="evidence" value="ECO:0007669"/>
    <property type="project" value="TreeGrafter"/>
</dbReference>
<proteinExistence type="predicted"/>
<gene>
    <name evidence="11" type="ORF">S03H2_04376</name>
</gene>
<feature type="domain" description="Elp3/MiaA/NifB-like radical SAM core" evidence="10">
    <location>
        <begin position="7"/>
        <end position="194"/>
    </location>
</feature>
<dbReference type="PANTHER" id="PTHR11135:SF0">
    <property type="entry name" value="ELONGATOR COMPLEX PROTEIN 3"/>
    <property type="match status" value="1"/>
</dbReference>
<evidence type="ECO:0000259" key="10">
    <source>
        <dbReference type="SMART" id="SM00729"/>
    </source>
</evidence>
<keyword evidence="6" id="KW-0479">Metal-binding</keyword>
<dbReference type="AlphaFoldDB" id="X1ESS2"/>
<evidence type="ECO:0000256" key="5">
    <source>
        <dbReference type="ARBA" id="ARBA00022694"/>
    </source>
</evidence>
<sequence>MGHPVDKIELIIMGGTFLAYPCEYQYQFVKDCYDALNGVPSANLEEAKKMNETAEHRCVGLCIETRPDWCGEVEIKSMLDFGTTRVELGVQTLDDDIHRLTKRGHGVAEVISATRLLRDYGFKVYYHWMPGLPGSTPEHDLELSRKLFADEYFRPDGLKLYPTLVIVGSELEEWYRDNKYQPYDTEVMIDLLVNIKTLIPKYVRIPRLMRDIPSKFIIAGSRDLALRGSVRKRMSELGLHCRCIRCREYGHRLRDGWMIGEPWLFRMDYETYGGKEIFLSYEDANETLFGLLRLRTNKGVQKPYVGVLSPTLVVSRSSGGDKPLPYNYGLQAASIPHFGFD</sequence>
<dbReference type="GO" id="GO:0016746">
    <property type="term" value="F:acyltransferase activity"/>
    <property type="evidence" value="ECO:0007669"/>
    <property type="project" value="UniProtKB-KW"/>
</dbReference>
<keyword evidence="7" id="KW-0408">Iron</keyword>
<keyword evidence="3" id="KW-0808">Transferase</keyword>
<dbReference type="GO" id="GO:0051539">
    <property type="term" value="F:4 iron, 4 sulfur cluster binding"/>
    <property type="evidence" value="ECO:0007669"/>
    <property type="project" value="UniProtKB-KW"/>
</dbReference>
<evidence type="ECO:0000256" key="8">
    <source>
        <dbReference type="ARBA" id="ARBA00023014"/>
    </source>
</evidence>
<dbReference type="Pfam" id="PF16199">
    <property type="entry name" value="Radical_SAM_C"/>
    <property type="match status" value="1"/>
</dbReference>
<dbReference type="InterPro" id="IPR058240">
    <property type="entry name" value="rSAM_sf"/>
</dbReference>
<protein>
    <recommendedName>
        <fullName evidence="10">Elp3/MiaA/NifB-like radical SAM core domain-containing protein</fullName>
    </recommendedName>
</protein>
<dbReference type="SMART" id="SM00729">
    <property type="entry name" value="Elp3"/>
    <property type="match status" value="1"/>
</dbReference>
<dbReference type="InterPro" id="IPR032432">
    <property type="entry name" value="Radical_SAM_C"/>
</dbReference>
<evidence type="ECO:0000256" key="7">
    <source>
        <dbReference type="ARBA" id="ARBA00023004"/>
    </source>
</evidence>
<dbReference type="InterPro" id="IPR034687">
    <property type="entry name" value="ELP3-like"/>
</dbReference>
<dbReference type="NCBIfam" id="TIGR01211">
    <property type="entry name" value="ELP3"/>
    <property type="match status" value="1"/>
</dbReference>
<name>X1ESS2_9ZZZZ</name>
<evidence type="ECO:0000313" key="11">
    <source>
        <dbReference type="EMBL" id="GAH20214.1"/>
    </source>
</evidence>
<evidence type="ECO:0000256" key="2">
    <source>
        <dbReference type="ARBA" id="ARBA00022485"/>
    </source>
</evidence>
<keyword evidence="5" id="KW-0819">tRNA processing</keyword>
<comment type="caution">
    <text evidence="11">The sequence shown here is derived from an EMBL/GenBank/DDBJ whole genome shotgun (WGS) entry which is preliminary data.</text>
</comment>
<dbReference type="GO" id="GO:0005737">
    <property type="term" value="C:cytoplasm"/>
    <property type="evidence" value="ECO:0007669"/>
    <property type="project" value="TreeGrafter"/>
</dbReference>